<reference evidence="6 7" key="1">
    <citation type="submission" date="2020-08" db="EMBL/GenBank/DDBJ databases">
        <title>Genomic Encyclopedia of Type Strains, Phase IV (KMG-IV): sequencing the most valuable type-strain genomes for metagenomic binning, comparative biology and taxonomic classification.</title>
        <authorList>
            <person name="Goeker M."/>
        </authorList>
    </citation>
    <scope>NUCLEOTIDE SEQUENCE [LARGE SCALE GENOMIC DNA]</scope>
    <source>
        <strain evidence="6 7">DSM 45385</strain>
    </source>
</reference>
<keyword evidence="3" id="KW-0804">Transcription</keyword>
<keyword evidence="7" id="KW-1185">Reference proteome</keyword>
<evidence type="ECO:0000256" key="1">
    <source>
        <dbReference type="ARBA" id="ARBA00023015"/>
    </source>
</evidence>
<dbReference type="PROSITE" id="PS01081">
    <property type="entry name" value="HTH_TETR_1"/>
    <property type="match status" value="1"/>
</dbReference>
<dbReference type="EMBL" id="JACHIN010000006">
    <property type="protein sequence ID" value="MBB5079470.1"/>
    <property type="molecule type" value="Genomic_DNA"/>
</dbReference>
<accession>A0A7W8A4N9</accession>
<dbReference type="InterPro" id="IPR009057">
    <property type="entry name" value="Homeodomain-like_sf"/>
</dbReference>
<dbReference type="InterPro" id="IPR050109">
    <property type="entry name" value="HTH-type_TetR-like_transc_reg"/>
</dbReference>
<name>A0A7W8A4N9_9ACTN</name>
<feature type="domain" description="HTH tetR-type" evidence="5">
    <location>
        <begin position="7"/>
        <end position="67"/>
    </location>
</feature>
<keyword evidence="1" id="KW-0805">Transcription regulation</keyword>
<proteinExistence type="predicted"/>
<evidence type="ECO:0000256" key="4">
    <source>
        <dbReference type="PROSITE-ProRule" id="PRU00335"/>
    </source>
</evidence>
<evidence type="ECO:0000256" key="2">
    <source>
        <dbReference type="ARBA" id="ARBA00023125"/>
    </source>
</evidence>
<dbReference type="GO" id="GO:0000976">
    <property type="term" value="F:transcription cis-regulatory region binding"/>
    <property type="evidence" value="ECO:0007669"/>
    <property type="project" value="TreeGrafter"/>
</dbReference>
<gene>
    <name evidence="6" type="ORF">HNR40_004956</name>
</gene>
<keyword evidence="2 4" id="KW-0238">DNA-binding</keyword>
<evidence type="ECO:0000259" key="5">
    <source>
        <dbReference type="PROSITE" id="PS50977"/>
    </source>
</evidence>
<dbReference type="Pfam" id="PF00440">
    <property type="entry name" value="TetR_N"/>
    <property type="match status" value="1"/>
</dbReference>
<evidence type="ECO:0000256" key="3">
    <source>
        <dbReference type="ARBA" id="ARBA00023163"/>
    </source>
</evidence>
<dbReference type="SUPFAM" id="SSF48498">
    <property type="entry name" value="Tetracyclin repressor-like, C-terminal domain"/>
    <property type="match status" value="1"/>
</dbReference>
<sequence>MPASQWSPSAERILRTAARLFAVHGYSATSTRDIAAAVGVQQPAIYKHFAAKDDILAALVKLGLERPLAVAASLEVVAAPAAVKLHRWLRESLQHLLDSPYVLASILTTPELERDRFAAERALIEQLERQVTDMITQGLREGDVRPINPVTGARLVLVLFDAMALPEFAVSPPEIIDFAFTALLNDPSHLPELQHQADSLPLP</sequence>
<dbReference type="PANTHER" id="PTHR30055:SF234">
    <property type="entry name" value="HTH-TYPE TRANSCRIPTIONAL REGULATOR BETI"/>
    <property type="match status" value="1"/>
</dbReference>
<evidence type="ECO:0000313" key="6">
    <source>
        <dbReference type="EMBL" id="MBB5079470.1"/>
    </source>
</evidence>
<protein>
    <submittedName>
        <fullName evidence="6">AcrR family transcriptional regulator</fullName>
    </submittedName>
</protein>
<dbReference type="InterPro" id="IPR023772">
    <property type="entry name" value="DNA-bd_HTH_TetR-type_CS"/>
</dbReference>
<dbReference type="Gene3D" id="1.10.357.10">
    <property type="entry name" value="Tetracycline Repressor, domain 2"/>
    <property type="match status" value="1"/>
</dbReference>
<dbReference type="SUPFAM" id="SSF46689">
    <property type="entry name" value="Homeodomain-like"/>
    <property type="match status" value="1"/>
</dbReference>
<dbReference type="InterPro" id="IPR036271">
    <property type="entry name" value="Tet_transcr_reg_TetR-rel_C_sf"/>
</dbReference>
<feature type="DNA-binding region" description="H-T-H motif" evidence="4">
    <location>
        <begin position="30"/>
        <end position="49"/>
    </location>
</feature>
<dbReference type="Proteomes" id="UP000568380">
    <property type="component" value="Unassembled WGS sequence"/>
</dbReference>
<organism evidence="6 7">
    <name type="scientific">Nonomuraea endophytica</name>
    <dbReference type="NCBI Taxonomy" id="714136"/>
    <lineage>
        <taxon>Bacteria</taxon>
        <taxon>Bacillati</taxon>
        <taxon>Actinomycetota</taxon>
        <taxon>Actinomycetes</taxon>
        <taxon>Streptosporangiales</taxon>
        <taxon>Streptosporangiaceae</taxon>
        <taxon>Nonomuraea</taxon>
    </lineage>
</organism>
<dbReference type="PANTHER" id="PTHR30055">
    <property type="entry name" value="HTH-TYPE TRANSCRIPTIONAL REGULATOR RUTR"/>
    <property type="match status" value="1"/>
</dbReference>
<evidence type="ECO:0000313" key="7">
    <source>
        <dbReference type="Proteomes" id="UP000568380"/>
    </source>
</evidence>
<dbReference type="AlphaFoldDB" id="A0A7W8A4N9"/>
<dbReference type="RefSeq" id="WP_184965098.1">
    <property type="nucleotide sequence ID" value="NZ_JACHIN010000006.1"/>
</dbReference>
<dbReference type="InterPro" id="IPR001647">
    <property type="entry name" value="HTH_TetR"/>
</dbReference>
<dbReference type="PRINTS" id="PR00455">
    <property type="entry name" value="HTHTETR"/>
</dbReference>
<comment type="caution">
    <text evidence="6">The sequence shown here is derived from an EMBL/GenBank/DDBJ whole genome shotgun (WGS) entry which is preliminary data.</text>
</comment>
<dbReference type="GO" id="GO:0003700">
    <property type="term" value="F:DNA-binding transcription factor activity"/>
    <property type="evidence" value="ECO:0007669"/>
    <property type="project" value="TreeGrafter"/>
</dbReference>
<dbReference type="PROSITE" id="PS50977">
    <property type="entry name" value="HTH_TETR_2"/>
    <property type="match status" value="1"/>
</dbReference>